<name>F4LIT2_TREBD</name>
<protein>
    <submittedName>
        <fullName evidence="2">Glycosyl transferase group 1</fullName>
    </submittedName>
</protein>
<gene>
    <name evidence="2" type="ordered locus">Trebr_0821</name>
</gene>
<dbReference type="GO" id="GO:0016757">
    <property type="term" value="F:glycosyltransferase activity"/>
    <property type="evidence" value="ECO:0007669"/>
    <property type="project" value="TreeGrafter"/>
</dbReference>
<dbReference type="GO" id="GO:0009103">
    <property type="term" value="P:lipopolysaccharide biosynthetic process"/>
    <property type="evidence" value="ECO:0007669"/>
    <property type="project" value="TreeGrafter"/>
</dbReference>
<dbReference type="PANTHER" id="PTHR46401:SF2">
    <property type="entry name" value="GLYCOSYLTRANSFERASE WBBK-RELATED"/>
    <property type="match status" value="1"/>
</dbReference>
<dbReference type="EMBL" id="CP002696">
    <property type="protein sequence ID" value="AEE16257.1"/>
    <property type="molecule type" value="Genomic_DNA"/>
</dbReference>
<dbReference type="HOGENOM" id="CLU_028014_3_2_12"/>
<dbReference type="SUPFAM" id="SSF53756">
    <property type="entry name" value="UDP-Glycosyltransferase/glycogen phosphorylase"/>
    <property type="match status" value="1"/>
</dbReference>
<dbReference type="Proteomes" id="UP000006546">
    <property type="component" value="Chromosome"/>
</dbReference>
<dbReference type="KEGG" id="tbe:Trebr_0821"/>
<dbReference type="PANTHER" id="PTHR46401">
    <property type="entry name" value="GLYCOSYLTRANSFERASE WBBK-RELATED"/>
    <property type="match status" value="1"/>
</dbReference>
<dbReference type="eggNOG" id="COG0438">
    <property type="taxonomic scope" value="Bacteria"/>
</dbReference>
<keyword evidence="1 2" id="KW-0808">Transferase</keyword>
<accession>F4LIT2</accession>
<evidence type="ECO:0000313" key="2">
    <source>
        <dbReference type="EMBL" id="AEE16257.1"/>
    </source>
</evidence>
<proteinExistence type="predicted"/>
<organism evidence="2 3">
    <name type="scientific">Treponema brennaborense (strain DSM 12168 / CIP 105900 / DD5/3)</name>
    <dbReference type="NCBI Taxonomy" id="906968"/>
    <lineage>
        <taxon>Bacteria</taxon>
        <taxon>Pseudomonadati</taxon>
        <taxon>Spirochaetota</taxon>
        <taxon>Spirochaetia</taxon>
        <taxon>Spirochaetales</taxon>
        <taxon>Treponemataceae</taxon>
        <taxon>Treponema</taxon>
    </lineage>
</organism>
<dbReference type="OrthoDB" id="9807209at2"/>
<keyword evidence="3" id="KW-1185">Reference proteome</keyword>
<evidence type="ECO:0000256" key="1">
    <source>
        <dbReference type="ARBA" id="ARBA00022679"/>
    </source>
</evidence>
<dbReference type="AlphaFoldDB" id="F4LIT2"/>
<dbReference type="STRING" id="906968.Trebr_0821"/>
<dbReference type="Pfam" id="PF13692">
    <property type="entry name" value="Glyco_trans_1_4"/>
    <property type="match status" value="1"/>
</dbReference>
<reference evidence="3" key="1">
    <citation type="submission" date="2011-04" db="EMBL/GenBank/DDBJ databases">
        <title>The complete genome of Treponema brennaborense DSM 12168.</title>
        <authorList>
            <person name="Lucas S."/>
            <person name="Han J."/>
            <person name="Lapidus A."/>
            <person name="Bruce D."/>
            <person name="Goodwin L."/>
            <person name="Pitluck S."/>
            <person name="Peters L."/>
            <person name="Kyrpides N."/>
            <person name="Mavromatis K."/>
            <person name="Ivanova N."/>
            <person name="Mikhailova N."/>
            <person name="Pagani I."/>
            <person name="Teshima H."/>
            <person name="Detter J.C."/>
            <person name="Tapia R."/>
            <person name="Han C."/>
            <person name="Land M."/>
            <person name="Hauser L."/>
            <person name="Markowitz V."/>
            <person name="Cheng J.-F."/>
            <person name="Hugenholtz P."/>
            <person name="Woyke T."/>
            <person name="Wu D."/>
            <person name="Gronow S."/>
            <person name="Wellnitz S."/>
            <person name="Brambilla E."/>
            <person name="Klenk H.-P."/>
            <person name="Eisen J.A."/>
        </authorList>
    </citation>
    <scope>NUCLEOTIDE SEQUENCE [LARGE SCALE GENOMIC DNA]</scope>
    <source>
        <strain evidence="3">DSM 12168 / CIP 105900 / DD5/3</strain>
    </source>
</reference>
<dbReference type="CDD" id="cd03801">
    <property type="entry name" value="GT4_PimA-like"/>
    <property type="match status" value="1"/>
</dbReference>
<dbReference type="RefSeq" id="WP_013757976.1">
    <property type="nucleotide sequence ID" value="NC_015500.1"/>
</dbReference>
<sequence>MLKVLLVSAFPPNRQTAGQDYTRRLVLDLLGYGHEISLIYAAYPGHAVELPLEVEILHVIRTSIRNCIGRLPYHPFYAKRIDDETLHLLRSVADNFDVLYFDFSQVHLYSLYVNHPCKILMCHDVIRQKFKRSGILHLPFIAFAERQTLLSARTVVTFSKKDSNLLKQYYDTDACNVNFYLKSESLSFDNMSIASGTFCFYGAWNRKENYLPLKWFLKKVYPRLNKELSFVIIGGGLRTDIKQLISAMDNVICLGFVEYPILEIARCQALIAPLRNGAGVKVKVIDALSCGTPVIGTDVAFEGITIDPENDLFFSADTVGEYVRIIDNWKNRTVACKQRASAKFRSKYDSNHFPELLEKIVQQGVSTC</sequence>
<dbReference type="Gene3D" id="3.40.50.2000">
    <property type="entry name" value="Glycogen Phosphorylase B"/>
    <property type="match status" value="2"/>
</dbReference>
<evidence type="ECO:0000313" key="3">
    <source>
        <dbReference type="Proteomes" id="UP000006546"/>
    </source>
</evidence>